<gene>
    <name evidence="6" type="ORF">ABY42_02835</name>
    <name evidence="7" type="ORF">HfgLR_02875</name>
</gene>
<keyword evidence="5" id="KW-0456">Lyase</keyword>
<dbReference type="GO" id="GO:0016829">
    <property type="term" value="F:lyase activity"/>
    <property type="evidence" value="ECO:0007669"/>
    <property type="project" value="UniProtKB-KW"/>
</dbReference>
<dbReference type="GO" id="GO:0032259">
    <property type="term" value="P:methylation"/>
    <property type="evidence" value="ECO:0007669"/>
    <property type="project" value="UniProtKB-KW"/>
</dbReference>
<dbReference type="EMBL" id="CP063205">
    <property type="protein sequence ID" value="QOS10725.1"/>
    <property type="molecule type" value="Genomic_DNA"/>
</dbReference>
<evidence type="ECO:0000313" key="7">
    <source>
        <dbReference type="EMBL" id="QOS10725.1"/>
    </source>
</evidence>
<dbReference type="PANTHER" id="PTHR33254">
    <property type="entry name" value="4-HYDROXY-4-METHYL-2-OXOGLUTARATE ALDOLASE 3-RELATED"/>
    <property type="match status" value="1"/>
</dbReference>
<evidence type="ECO:0000256" key="4">
    <source>
        <dbReference type="ARBA" id="ARBA00022842"/>
    </source>
</evidence>
<dbReference type="PATRIC" id="fig|35746.4.peg.601"/>
<dbReference type="RefSeq" id="WP_004973111.1">
    <property type="nucleotide sequence ID" value="NZ_CP011947.1"/>
</dbReference>
<keyword evidence="4" id="KW-0460">Magnesium</keyword>
<proteinExistence type="predicted"/>
<keyword evidence="3" id="KW-0479">Metal-binding</keyword>
<dbReference type="AlphaFoldDB" id="A0A0K1IQJ6"/>
<sequence length="229" mass="24428">MHTIEPDVERPDRELVEAFEEIPSTIVSDVTGNIGLTMDAGLRPAYEGVEMAGTAVTVKAAPGDNLIIHKAITLTEPGDVLIIDCDGYTDTGHVGELMCTSCQANGLAGLVIDGAYRDSREIAEMEFPVYGRGVNPQGPLKQDPGSINVTVSVGGVSVDPGDIVIGDDDGLAVIPREGAEEVLERAHEKLSAEDSVREEVLDGEYLYELNGYDELFENLTIVGPEDSIQ</sequence>
<dbReference type="FunFam" id="3.50.30.40:FF:000002">
    <property type="entry name" value="4-carboxy-4-hydroxy-2-oxoadipate aldolase/oxaloacetate decarboxylase"/>
    <property type="match status" value="1"/>
</dbReference>
<evidence type="ECO:0000256" key="1">
    <source>
        <dbReference type="ARBA" id="ARBA00001946"/>
    </source>
</evidence>
<evidence type="ECO:0000313" key="8">
    <source>
        <dbReference type="Proteomes" id="UP000066124"/>
    </source>
</evidence>
<dbReference type="EMBL" id="CP011947">
    <property type="protein sequence ID" value="AKU06726.1"/>
    <property type="molecule type" value="Genomic_DNA"/>
</dbReference>
<dbReference type="InterPro" id="IPR036704">
    <property type="entry name" value="RraA/RraA-like_sf"/>
</dbReference>
<dbReference type="Proteomes" id="UP000066124">
    <property type="component" value="Chromosome"/>
</dbReference>
<accession>A0A0K1IQJ6</accession>
<dbReference type="CDD" id="cd16841">
    <property type="entry name" value="RraA_family"/>
    <property type="match status" value="1"/>
</dbReference>
<protein>
    <submittedName>
        <fullName evidence="6">Dimethylmenaquinone methyltransferase</fullName>
    </submittedName>
    <submittedName>
        <fullName evidence="7">MenG family protein</fullName>
    </submittedName>
</protein>
<dbReference type="GO" id="GO:0032787">
    <property type="term" value="P:monocarboxylic acid metabolic process"/>
    <property type="evidence" value="ECO:0007669"/>
    <property type="project" value="UniProtKB-ARBA"/>
</dbReference>
<reference evidence="8" key="1">
    <citation type="journal article" date="2015" name="J. Biotechnol.">
        <title>Complete genome sequence of Haloferax gibbonsii strain ARA6, a potential producer of polyhydroxyalkanoates and halocins isolated from Araruama, Rio de Janeiro, Brasil.</title>
        <authorList>
            <person name="Pinto L.H."/>
            <person name="D'Alincourt Carvalho-Assef A.P."/>
            <person name="Vieira R.P."/>
            <person name="Clementino M.M."/>
            <person name="Albano R.M."/>
        </authorList>
    </citation>
    <scope>NUCLEOTIDE SEQUENCE [LARGE SCALE GENOMIC DNA]</scope>
    <source>
        <strain evidence="8">ARA6</strain>
    </source>
</reference>
<evidence type="ECO:0000313" key="6">
    <source>
        <dbReference type="EMBL" id="AKU06726.1"/>
    </source>
</evidence>
<keyword evidence="6" id="KW-0808">Transferase</keyword>
<dbReference type="Pfam" id="PF03737">
    <property type="entry name" value="RraA-like"/>
    <property type="match status" value="1"/>
</dbReference>
<reference evidence="7" key="3">
    <citation type="journal article" date="2021" name="Front. Microbiol.">
        <title>Cellular and Genomic Properties of Haloferax gibbonsii LR2-5, the Host of Euryarchaeal Virus HFTV1.</title>
        <authorList>
            <person name="Tittes C."/>
            <person name="Schwarzer S."/>
            <person name="Pfeiffer F."/>
            <person name="Dyall-Smith M."/>
            <person name="Rodriguez-Franco M."/>
            <person name="Oksanen H.M."/>
            <person name="Quax T.E.F."/>
        </authorList>
    </citation>
    <scope>NUCLEOTIDE SEQUENCE</scope>
    <source>
        <strain evidence="7">LR2-5</strain>
    </source>
</reference>
<dbReference type="GO" id="GO:0046395">
    <property type="term" value="P:carboxylic acid catabolic process"/>
    <property type="evidence" value="ECO:0007669"/>
    <property type="project" value="UniProtKB-ARBA"/>
</dbReference>
<dbReference type="KEGG" id="hgi:ABY42_02835"/>
<dbReference type="Proteomes" id="UP000663064">
    <property type="component" value="Chromosome"/>
</dbReference>
<dbReference type="GeneID" id="59458243"/>
<dbReference type="GO" id="GO:0046872">
    <property type="term" value="F:metal ion binding"/>
    <property type="evidence" value="ECO:0007669"/>
    <property type="project" value="UniProtKB-KW"/>
</dbReference>
<comment type="cofactor">
    <cofactor evidence="1">
        <name>Mg(2+)</name>
        <dbReference type="ChEBI" id="CHEBI:18420"/>
    </cofactor>
</comment>
<organism evidence="6 8">
    <name type="scientific">Haloferax gibbonsii</name>
    <dbReference type="NCBI Taxonomy" id="35746"/>
    <lineage>
        <taxon>Archaea</taxon>
        <taxon>Methanobacteriati</taxon>
        <taxon>Methanobacteriota</taxon>
        <taxon>Stenosarchaea group</taxon>
        <taxon>Halobacteria</taxon>
        <taxon>Halobacteriales</taxon>
        <taxon>Haloferacaceae</taxon>
        <taxon>Haloferax</taxon>
    </lineage>
</organism>
<name>A0A0K1IQJ6_HALGI</name>
<dbReference type="NCBIfam" id="NF006731">
    <property type="entry name" value="PRK09262.1"/>
    <property type="match status" value="1"/>
</dbReference>
<dbReference type="GO" id="GO:0008168">
    <property type="term" value="F:methyltransferase activity"/>
    <property type="evidence" value="ECO:0007669"/>
    <property type="project" value="UniProtKB-KW"/>
</dbReference>
<evidence type="ECO:0000256" key="2">
    <source>
        <dbReference type="ARBA" id="ARBA00011643"/>
    </source>
</evidence>
<reference evidence="6" key="2">
    <citation type="submission" date="2015-06" db="EMBL/GenBank/DDBJ databases">
        <authorList>
            <person name="Hoefler B.C."/>
            <person name="Straight P.D."/>
        </authorList>
    </citation>
    <scope>NUCLEOTIDE SEQUENCE [LARGE SCALE GENOMIC DNA]</scope>
    <source>
        <strain evidence="6">ARA6</strain>
    </source>
</reference>
<dbReference type="PANTHER" id="PTHR33254:SF4">
    <property type="entry name" value="4-HYDROXY-4-METHYL-2-OXOGLUTARATE ALDOLASE 3-RELATED"/>
    <property type="match status" value="1"/>
</dbReference>
<evidence type="ECO:0000256" key="3">
    <source>
        <dbReference type="ARBA" id="ARBA00022723"/>
    </source>
</evidence>
<comment type="subunit">
    <text evidence="2">Homohexamer.</text>
</comment>
<evidence type="ECO:0000256" key="5">
    <source>
        <dbReference type="ARBA" id="ARBA00023239"/>
    </source>
</evidence>
<keyword evidence="6" id="KW-0489">Methyltransferase</keyword>
<dbReference type="Gene3D" id="3.50.30.40">
    <property type="entry name" value="Ribonuclease E inhibitor RraA/RraA-like"/>
    <property type="match status" value="1"/>
</dbReference>
<dbReference type="SUPFAM" id="SSF89562">
    <property type="entry name" value="RraA-like"/>
    <property type="match status" value="1"/>
</dbReference>
<dbReference type="InterPro" id="IPR005493">
    <property type="entry name" value="RraA/RraA-like"/>
</dbReference>